<evidence type="ECO:0000313" key="3">
    <source>
        <dbReference type="Proteomes" id="UP001258315"/>
    </source>
</evidence>
<dbReference type="Proteomes" id="UP001258315">
    <property type="component" value="Unassembled WGS sequence"/>
</dbReference>
<dbReference type="Gene3D" id="2.40.160.130">
    <property type="entry name" value="Capsule assembly protein Wzi"/>
    <property type="match status" value="1"/>
</dbReference>
<evidence type="ECO:0000256" key="1">
    <source>
        <dbReference type="SAM" id="SignalP"/>
    </source>
</evidence>
<keyword evidence="1" id="KW-0732">Signal</keyword>
<proteinExistence type="predicted"/>
<gene>
    <name evidence="2" type="ORF">QE417_000831</name>
</gene>
<evidence type="ECO:0008006" key="4">
    <source>
        <dbReference type="Google" id="ProtNLM"/>
    </source>
</evidence>
<protein>
    <recommendedName>
        <fullName evidence="4">Gliding motility protein RemB</fullName>
    </recommendedName>
</protein>
<accession>A0ABU3GPP9</accession>
<reference evidence="3" key="1">
    <citation type="submission" date="2023-07" db="EMBL/GenBank/DDBJ databases">
        <title>Functional and genomic diversity of the sorghum phyllosphere microbiome.</title>
        <authorList>
            <person name="Shade A."/>
        </authorList>
    </citation>
    <scope>NUCLEOTIDE SEQUENCE [LARGE SCALE GENOMIC DNA]</scope>
    <source>
        <strain evidence="3">SORGH_AS_0422</strain>
    </source>
</reference>
<dbReference type="InterPro" id="IPR038636">
    <property type="entry name" value="Wzi_sf"/>
</dbReference>
<evidence type="ECO:0000313" key="2">
    <source>
        <dbReference type="EMBL" id="MDT3401759.1"/>
    </source>
</evidence>
<keyword evidence="3" id="KW-1185">Reference proteome</keyword>
<dbReference type="RefSeq" id="WP_311947692.1">
    <property type="nucleotide sequence ID" value="NZ_JAVLVU010000001.1"/>
</dbReference>
<organism evidence="2 3">
    <name type="scientific">Mucilaginibacter terrae</name>
    <dbReference type="NCBI Taxonomy" id="1955052"/>
    <lineage>
        <taxon>Bacteria</taxon>
        <taxon>Pseudomonadati</taxon>
        <taxon>Bacteroidota</taxon>
        <taxon>Sphingobacteriia</taxon>
        <taxon>Sphingobacteriales</taxon>
        <taxon>Sphingobacteriaceae</taxon>
        <taxon>Mucilaginibacter</taxon>
    </lineage>
</organism>
<sequence>MKRNRLNLLKQLFIFGSIAFGANNALAQAQYQPYSYQFYQKLNDSVYSTKSKFHSAVKPYIISDSTLYPRYRALMDYGVDTTVRHSWVYRKLFNEHLIDIKHNDYTFFADYLPDLTIGRDFSNSRTTWLNTRGYQLGGTIGNKFYFYSSGYENQAVFANYFDTYVNQTGIVSGQAYDRKYGDSRTKDWSYVTALLSYTPNKYLNVAAGYDKNFIGDGYRSMLLSDFSSPSTFFKLTGNLGSVSYMVMWSYMQDPRSTKLSYETGNRKKWGVFHYLDWNITNRLSLGFFDSVIWGDADDAGHKRGFDFTYGNPIIFLRPVEADNGSPDNALIGFNGKYEFSTQLVAYGQFALDEFEAKNFFSNKGSSRNKYGWQIGARGTDLFNVKRLNYLIEYNGAKPYTYAQEKAINNYANNGEALAHPWGANFKEIVSLLNYTYKRFDFTGQLTYGHYGLDQNNLNWGKDPFQNYLTPARYTGPPENFGTRLSASTVGNFIGQGLTTNLYYAEAKVAYLLNPKYNLRIELGGTFRRENNDAFKNNTAMLSFGIRSSFRNLYQDLTSYR</sequence>
<feature type="chain" id="PRO_5047533712" description="Gliding motility protein RemB" evidence="1">
    <location>
        <begin position="28"/>
        <end position="560"/>
    </location>
</feature>
<feature type="signal peptide" evidence="1">
    <location>
        <begin position="1"/>
        <end position="27"/>
    </location>
</feature>
<comment type="caution">
    <text evidence="2">The sequence shown here is derived from an EMBL/GenBank/DDBJ whole genome shotgun (WGS) entry which is preliminary data.</text>
</comment>
<dbReference type="EMBL" id="JAVLVU010000001">
    <property type="protein sequence ID" value="MDT3401759.1"/>
    <property type="molecule type" value="Genomic_DNA"/>
</dbReference>
<name>A0ABU3GPP9_9SPHI</name>